<reference evidence="3 4" key="1">
    <citation type="submission" date="2021-06" db="EMBL/GenBank/DDBJ databases">
        <title>Caerostris extrusa draft genome.</title>
        <authorList>
            <person name="Kono N."/>
            <person name="Arakawa K."/>
        </authorList>
    </citation>
    <scope>NUCLEOTIDE SEQUENCE [LARGE SCALE GENOMIC DNA]</scope>
</reference>
<dbReference type="GO" id="GO:0006508">
    <property type="term" value="P:proteolysis"/>
    <property type="evidence" value="ECO:0007669"/>
    <property type="project" value="InterPro"/>
</dbReference>
<evidence type="ECO:0000256" key="1">
    <source>
        <dbReference type="ARBA" id="ARBA00012493"/>
    </source>
</evidence>
<dbReference type="Proteomes" id="UP001054945">
    <property type="component" value="Unassembled WGS sequence"/>
</dbReference>
<dbReference type="Pfam" id="PF17921">
    <property type="entry name" value="Integrase_H2C2"/>
    <property type="match status" value="1"/>
</dbReference>
<dbReference type="InterPro" id="IPR001969">
    <property type="entry name" value="Aspartic_peptidase_AS"/>
</dbReference>
<accession>A0AAV4PRL9</accession>
<dbReference type="Gene3D" id="1.10.340.70">
    <property type="match status" value="1"/>
</dbReference>
<keyword evidence="3" id="KW-0548">Nucleotidyltransferase</keyword>
<dbReference type="PROSITE" id="PS00141">
    <property type="entry name" value="ASP_PROTEASE"/>
    <property type="match status" value="1"/>
</dbReference>
<name>A0AAV4PRL9_CAEEX</name>
<organism evidence="3 4">
    <name type="scientific">Caerostris extrusa</name>
    <name type="common">Bark spider</name>
    <name type="synonym">Caerostris bankana</name>
    <dbReference type="NCBI Taxonomy" id="172846"/>
    <lineage>
        <taxon>Eukaryota</taxon>
        <taxon>Metazoa</taxon>
        <taxon>Ecdysozoa</taxon>
        <taxon>Arthropoda</taxon>
        <taxon>Chelicerata</taxon>
        <taxon>Arachnida</taxon>
        <taxon>Araneae</taxon>
        <taxon>Araneomorphae</taxon>
        <taxon>Entelegynae</taxon>
        <taxon>Araneoidea</taxon>
        <taxon>Araneidae</taxon>
        <taxon>Caerostris</taxon>
    </lineage>
</organism>
<dbReference type="FunFam" id="1.10.340.70:FF:000001">
    <property type="entry name" value="Retrovirus-related Pol polyprotein from transposon gypsy-like Protein"/>
    <property type="match status" value="1"/>
</dbReference>
<dbReference type="GO" id="GO:0004190">
    <property type="term" value="F:aspartic-type endopeptidase activity"/>
    <property type="evidence" value="ECO:0007669"/>
    <property type="project" value="InterPro"/>
</dbReference>
<keyword evidence="4" id="KW-1185">Reference proteome</keyword>
<evidence type="ECO:0000313" key="4">
    <source>
        <dbReference type="Proteomes" id="UP001054945"/>
    </source>
</evidence>
<dbReference type="InterPro" id="IPR041588">
    <property type="entry name" value="Integrase_H2C2"/>
</dbReference>
<comment type="caution">
    <text evidence="3">The sequence shown here is derived from an EMBL/GenBank/DDBJ whole genome shotgun (WGS) entry which is preliminary data.</text>
</comment>
<dbReference type="EMBL" id="BPLR01004930">
    <property type="protein sequence ID" value="GIX98570.1"/>
    <property type="molecule type" value="Genomic_DNA"/>
</dbReference>
<keyword evidence="3" id="KW-0808">Transferase</keyword>
<evidence type="ECO:0000259" key="2">
    <source>
        <dbReference type="Pfam" id="PF17921"/>
    </source>
</evidence>
<sequence>MLSVQGAQNSDPGASLLQNASLMSMVPSLSGKNVCDFFSSLSQIGQLSGWSHSQMLIIAKLKMEGNARKSLQNVKELTYEKFKEAMTSLFKETPPFCNRVCQVFLSQNEVSEGFKEKLLLSKFISGLKGNIRTQVLIADPSSFAEAVDFASRVERSFEVASPNVNVISQTDSNAPLNVREKGENISRVVSKIDFNHNQRSFDRQIQKTSSGGIYAPNSRKTHAYQKEEKPKLSSCTLPIIEVQMEDITCRALIDTGSTMNLMRNKRNRHDSRAKLVVPKSMVSTVLQFCHDSNSVAHPGLTRTLKRIEQNYFWQRLYLNVKNYIASCHSCIQRRGFSKTVKAPIQKISSPKYPFQKCAFDD</sequence>
<dbReference type="AlphaFoldDB" id="A0AAV4PRL9"/>
<evidence type="ECO:0000313" key="3">
    <source>
        <dbReference type="EMBL" id="GIX98570.1"/>
    </source>
</evidence>
<keyword evidence="3" id="KW-0695">RNA-directed DNA polymerase</keyword>
<dbReference type="PANTHER" id="PTHR37984">
    <property type="entry name" value="PROTEIN CBG26694"/>
    <property type="match status" value="1"/>
</dbReference>
<dbReference type="EC" id="2.7.7.49" evidence="1"/>
<dbReference type="PANTHER" id="PTHR37984:SF15">
    <property type="entry name" value="INTEGRASE CATALYTIC DOMAIN-CONTAINING PROTEIN"/>
    <property type="match status" value="1"/>
</dbReference>
<dbReference type="GO" id="GO:0003964">
    <property type="term" value="F:RNA-directed DNA polymerase activity"/>
    <property type="evidence" value="ECO:0007669"/>
    <property type="project" value="UniProtKB-KW"/>
</dbReference>
<feature type="domain" description="Integrase zinc-binding" evidence="2">
    <location>
        <begin position="277"/>
        <end position="334"/>
    </location>
</feature>
<protein>
    <recommendedName>
        <fullName evidence="1">RNA-directed DNA polymerase</fullName>
        <ecNumber evidence="1">2.7.7.49</ecNumber>
    </recommendedName>
</protein>
<proteinExistence type="predicted"/>
<dbReference type="InterPro" id="IPR050951">
    <property type="entry name" value="Retrovirus_Pol_polyprotein"/>
</dbReference>
<gene>
    <name evidence="3" type="primary">Tf2-11_65</name>
    <name evidence="3" type="ORF">CEXT_803601</name>
</gene>